<dbReference type="AlphaFoldDB" id="A0A1E5RDG7"/>
<evidence type="ECO:0000313" key="2">
    <source>
        <dbReference type="Proteomes" id="UP000095358"/>
    </source>
</evidence>
<keyword evidence="2" id="KW-1185">Reference proteome</keyword>
<dbReference type="EMBL" id="LPNN01000007">
    <property type="protein sequence ID" value="OEJ84931.1"/>
    <property type="molecule type" value="Genomic_DNA"/>
</dbReference>
<comment type="caution">
    <text evidence="1">The sequence shown here is derived from an EMBL/GenBank/DDBJ whole genome shotgun (WGS) entry which is preliminary data.</text>
</comment>
<protein>
    <submittedName>
        <fullName evidence="1">Uncharacterized protein</fullName>
    </submittedName>
</protein>
<dbReference type="OrthoDB" id="284718at2759"/>
<gene>
    <name evidence="1" type="ORF">AWRI3580_g3398</name>
</gene>
<name>A0A1E5RDG7_HANUV</name>
<dbReference type="VEuPathDB" id="FungiDB:AWRI3580_g3398"/>
<sequence length="108" mass="12305">MTDNRPSFHPLRDESLAVRYVHRSIPNKHLSLNNQSFRGPITKLLPMISLFLRNKVIAWASLVIYWYLFLQESNSESGDGALIDLLSCSVGLLACYIDIIMPLETHFA</sequence>
<accession>A0A1E5RDG7</accession>
<dbReference type="PANTHER" id="PTHR28038">
    <property type="entry name" value="ADL329WP"/>
    <property type="match status" value="1"/>
</dbReference>
<organism evidence="1 2">
    <name type="scientific">Hanseniaspora uvarum</name>
    <name type="common">Yeast</name>
    <name type="synonym">Kloeckera apiculata</name>
    <dbReference type="NCBI Taxonomy" id="29833"/>
    <lineage>
        <taxon>Eukaryota</taxon>
        <taxon>Fungi</taxon>
        <taxon>Dikarya</taxon>
        <taxon>Ascomycota</taxon>
        <taxon>Saccharomycotina</taxon>
        <taxon>Saccharomycetes</taxon>
        <taxon>Saccharomycodales</taxon>
        <taxon>Saccharomycodaceae</taxon>
        <taxon>Hanseniaspora</taxon>
    </lineage>
</organism>
<dbReference type="PANTHER" id="PTHR28038:SF1">
    <property type="entry name" value="ADL329WP"/>
    <property type="match status" value="1"/>
</dbReference>
<proteinExistence type="predicted"/>
<dbReference type="Proteomes" id="UP000095358">
    <property type="component" value="Unassembled WGS sequence"/>
</dbReference>
<reference evidence="2" key="1">
    <citation type="journal article" date="2016" name="Genome Announc.">
        <title>Genome sequences of three species of Hanseniaspora isolated from spontaneous wine fermentations.</title>
        <authorList>
            <person name="Sternes P.R."/>
            <person name="Lee D."/>
            <person name="Kutyna D.R."/>
            <person name="Borneman A.R."/>
        </authorList>
    </citation>
    <scope>NUCLEOTIDE SEQUENCE [LARGE SCALE GENOMIC DNA]</scope>
    <source>
        <strain evidence="2">AWRI3580</strain>
    </source>
</reference>
<evidence type="ECO:0000313" key="1">
    <source>
        <dbReference type="EMBL" id="OEJ84931.1"/>
    </source>
</evidence>